<evidence type="ECO:0000256" key="4">
    <source>
        <dbReference type="RuleBase" id="RU004262"/>
    </source>
</evidence>
<dbReference type="InterPro" id="IPR000734">
    <property type="entry name" value="TAG_lipase"/>
</dbReference>
<keyword evidence="3" id="KW-0964">Secreted</keyword>
<dbReference type="Pfam" id="PF00151">
    <property type="entry name" value="Lipase"/>
    <property type="match status" value="1"/>
</dbReference>
<dbReference type="Proteomes" id="UP000728032">
    <property type="component" value="Unassembled WGS sequence"/>
</dbReference>
<dbReference type="PANTHER" id="PTHR11610:SF173">
    <property type="entry name" value="LIPASE DOMAIN-CONTAINING PROTEIN-RELATED"/>
    <property type="match status" value="1"/>
</dbReference>
<dbReference type="GO" id="GO:0016298">
    <property type="term" value="F:lipase activity"/>
    <property type="evidence" value="ECO:0007669"/>
    <property type="project" value="InterPro"/>
</dbReference>
<dbReference type="AlphaFoldDB" id="A0A7R9QZL2"/>
<evidence type="ECO:0000256" key="3">
    <source>
        <dbReference type="ARBA" id="ARBA00022525"/>
    </source>
</evidence>
<feature type="non-terminal residue" evidence="6">
    <location>
        <position position="1"/>
    </location>
</feature>
<gene>
    <name evidence="6" type="ORF">ONB1V03_LOCUS19409</name>
</gene>
<dbReference type="SUPFAM" id="SSF53474">
    <property type="entry name" value="alpha/beta-Hydrolases"/>
    <property type="match status" value="1"/>
</dbReference>
<dbReference type="OrthoDB" id="199913at2759"/>
<evidence type="ECO:0000256" key="1">
    <source>
        <dbReference type="ARBA" id="ARBA00004613"/>
    </source>
</evidence>
<evidence type="ECO:0000259" key="5">
    <source>
        <dbReference type="Pfam" id="PF00151"/>
    </source>
</evidence>
<accession>A0A7R9QZL2</accession>
<feature type="domain" description="Lipase" evidence="5">
    <location>
        <begin position="2"/>
        <end position="155"/>
    </location>
</feature>
<dbReference type="InterPro" id="IPR029058">
    <property type="entry name" value="AB_hydrolase_fold"/>
</dbReference>
<evidence type="ECO:0000313" key="7">
    <source>
        <dbReference type="Proteomes" id="UP000728032"/>
    </source>
</evidence>
<keyword evidence="7" id="KW-1185">Reference proteome</keyword>
<organism evidence="6">
    <name type="scientific">Oppiella nova</name>
    <dbReference type="NCBI Taxonomy" id="334625"/>
    <lineage>
        <taxon>Eukaryota</taxon>
        <taxon>Metazoa</taxon>
        <taxon>Ecdysozoa</taxon>
        <taxon>Arthropoda</taxon>
        <taxon>Chelicerata</taxon>
        <taxon>Arachnida</taxon>
        <taxon>Acari</taxon>
        <taxon>Acariformes</taxon>
        <taxon>Sarcoptiformes</taxon>
        <taxon>Oribatida</taxon>
        <taxon>Brachypylina</taxon>
        <taxon>Oppioidea</taxon>
        <taxon>Oppiidae</taxon>
        <taxon>Oppiella</taxon>
    </lineage>
</organism>
<dbReference type="PANTHER" id="PTHR11610">
    <property type="entry name" value="LIPASE"/>
    <property type="match status" value="1"/>
</dbReference>
<evidence type="ECO:0000313" key="6">
    <source>
        <dbReference type="EMBL" id="CAD7662849.1"/>
    </source>
</evidence>
<dbReference type="GO" id="GO:0005615">
    <property type="term" value="C:extracellular space"/>
    <property type="evidence" value="ECO:0007669"/>
    <property type="project" value="TreeGrafter"/>
</dbReference>
<dbReference type="InterPro" id="IPR013818">
    <property type="entry name" value="Lipase"/>
</dbReference>
<sequence>MPKSVRLDSNDALFVDVIHTDADPFLTRGGLGMSQAIGHIDFFPNGGSDQPGCAQDKISSFLNGGLLEGTRQLVACNHLRPTEYFIESINRNQKSCQFTSYSCDSWQMFMSGKGCESCGKRGRLCAQMGYHSIDWFRKRRNSKNFYLRTRGEPPFC</sequence>
<comment type="similarity">
    <text evidence="2 4">Belongs to the AB hydrolase superfamily. Lipase family.</text>
</comment>
<evidence type="ECO:0000256" key="2">
    <source>
        <dbReference type="ARBA" id="ARBA00010701"/>
    </source>
</evidence>
<dbReference type="Gene3D" id="3.40.50.1820">
    <property type="entry name" value="alpha/beta hydrolase"/>
    <property type="match status" value="1"/>
</dbReference>
<proteinExistence type="inferred from homology"/>
<reference evidence="6" key="1">
    <citation type="submission" date="2020-11" db="EMBL/GenBank/DDBJ databases">
        <authorList>
            <person name="Tran Van P."/>
        </authorList>
    </citation>
    <scope>NUCLEOTIDE SEQUENCE</scope>
</reference>
<comment type="subcellular location">
    <subcellularLocation>
        <location evidence="1">Secreted</location>
    </subcellularLocation>
</comment>
<dbReference type="GO" id="GO:0016042">
    <property type="term" value="P:lipid catabolic process"/>
    <property type="evidence" value="ECO:0007669"/>
    <property type="project" value="TreeGrafter"/>
</dbReference>
<dbReference type="EMBL" id="CAJPVJ010029631">
    <property type="protein sequence ID" value="CAG2179986.1"/>
    <property type="molecule type" value="Genomic_DNA"/>
</dbReference>
<dbReference type="EMBL" id="OC944456">
    <property type="protein sequence ID" value="CAD7662849.1"/>
    <property type="molecule type" value="Genomic_DNA"/>
</dbReference>
<protein>
    <recommendedName>
        <fullName evidence="5">Lipase domain-containing protein</fullName>
    </recommendedName>
</protein>
<name>A0A7R9QZL2_9ACAR</name>